<gene>
    <name evidence="2" type="ORF">E2C01_054453</name>
</gene>
<accession>A0A5B7GS33</accession>
<sequence length="178" mass="19702">MGEAAAPNQAQGSPTCPVCHVQYASFGGRRVHERAAHPESFHGAEAARLRACTKAWWDPEEVRLMVTFERLHLDEREAVTAADPAPIPAPEADSGPTSQPQQPLSPLASQSLSRRERATSVVELPPPEEDLRLVLQREMETLSTILGLEVPRDTTDVQRQLDDWSLSPPRFAQDPRRA</sequence>
<feature type="compositionally biased region" description="Basic and acidic residues" evidence="1">
    <location>
        <begin position="150"/>
        <end position="162"/>
    </location>
</feature>
<evidence type="ECO:0000313" key="2">
    <source>
        <dbReference type="EMBL" id="MPC60409.1"/>
    </source>
</evidence>
<dbReference type="EMBL" id="VSRR010017494">
    <property type="protein sequence ID" value="MPC60409.1"/>
    <property type="molecule type" value="Genomic_DNA"/>
</dbReference>
<protein>
    <submittedName>
        <fullName evidence="2">Uncharacterized protein</fullName>
    </submittedName>
</protein>
<keyword evidence="3" id="KW-1185">Reference proteome</keyword>
<dbReference type="Proteomes" id="UP000324222">
    <property type="component" value="Unassembled WGS sequence"/>
</dbReference>
<feature type="region of interest" description="Disordered" evidence="1">
    <location>
        <begin position="144"/>
        <end position="178"/>
    </location>
</feature>
<comment type="caution">
    <text evidence="2">The sequence shown here is derived from an EMBL/GenBank/DDBJ whole genome shotgun (WGS) entry which is preliminary data.</text>
</comment>
<evidence type="ECO:0000256" key="1">
    <source>
        <dbReference type="SAM" id="MobiDB-lite"/>
    </source>
</evidence>
<organism evidence="2 3">
    <name type="scientific">Portunus trituberculatus</name>
    <name type="common">Swimming crab</name>
    <name type="synonym">Neptunus trituberculatus</name>
    <dbReference type="NCBI Taxonomy" id="210409"/>
    <lineage>
        <taxon>Eukaryota</taxon>
        <taxon>Metazoa</taxon>
        <taxon>Ecdysozoa</taxon>
        <taxon>Arthropoda</taxon>
        <taxon>Crustacea</taxon>
        <taxon>Multicrustacea</taxon>
        <taxon>Malacostraca</taxon>
        <taxon>Eumalacostraca</taxon>
        <taxon>Eucarida</taxon>
        <taxon>Decapoda</taxon>
        <taxon>Pleocyemata</taxon>
        <taxon>Brachyura</taxon>
        <taxon>Eubrachyura</taxon>
        <taxon>Portunoidea</taxon>
        <taxon>Portunidae</taxon>
        <taxon>Portuninae</taxon>
        <taxon>Portunus</taxon>
    </lineage>
</organism>
<feature type="region of interest" description="Disordered" evidence="1">
    <location>
        <begin position="77"/>
        <end position="129"/>
    </location>
</feature>
<evidence type="ECO:0000313" key="3">
    <source>
        <dbReference type="Proteomes" id="UP000324222"/>
    </source>
</evidence>
<dbReference type="OrthoDB" id="8197512at2759"/>
<feature type="compositionally biased region" description="Low complexity" evidence="1">
    <location>
        <begin position="98"/>
        <end position="112"/>
    </location>
</feature>
<name>A0A5B7GS33_PORTR</name>
<proteinExistence type="predicted"/>
<reference evidence="2 3" key="1">
    <citation type="submission" date="2019-05" db="EMBL/GenBank/DDBJ databases">
        <title>Another draft genome of Portunus trituberculatus and its Hox gene families provides insights of decapod evolution.</title>
        <authorList>
            <person name="Jeong J.-H."/>
            <person name="Song I."/>
            <person name="Kim S."/>
            <person name="Choi T."/>
            <person name="Kim D."/>
            <person name="Ryu S."/>
            <person name="Kim W."/>
        </authorList>
    </citation>
    <scope>NUCLEOTIDE SEQUENCE [LARGE SCALE GENOMIC DNA]</scope>
    <source>
        <tissue evidence="2">Muscle</tissue>
    </source>
</reference>
<dbReference type="AlphaFoldDB" id="A0A5B7GS33"/>